<reference evidence="1 2" key="1">
    <citation type="journal article" date="2021" name="Elife">
        <title>Chloroplast acquisition without the gene transfer in kleptoplastic sea slugs, Plakobranchus ocellatus.</title>
        <authorList>
            <person name="Maeda T."/>
            <person name="Takahashi S."/>
            <person name="Yoshida T."/>
            <person name="Shimamura S."/>
            <person name="Takaki Y."/>
            <person name="Nagai Y."/>
            <person name="Toyoda A."/>
            <person name="Suzuki Y."/>
            <person name="Arimoto A."/>
            <person name="Ishii H."/>
            <person name="Satoh N."/>
            <person name="Nishiyama T."/>
            <person name="Hasebe M."/>
            <person name="Maruyama T."/>
            <person name="Minagawa J."/>
            <person name="Obokata J."/>
            <person name="Shigenobu S."/>
        </authorList>
    </citation>
    <scope>NUCLEOTIDE SEQUENCE [LARGE SCALE GENOMIC DNA]</scope>
</reference>
<name>A0AAV4CJ01_9GAST</name>
<gene>
    <name evidence="1" type="ORF">PoB_005935000</name>
</gene>
<dbReference type="Proteomes" id="UP000735302">
    <property type="component" value="Unassembled WGS sequence"/>
</dbReference>
<evidence type="ECO:0000313" key="2">
    <source>
        <dbReference type="Proteomes" id="UP000735302"/>
    </source>
</evidence>
<accession>A0AAV4CJ01</accession>
<evidence type="ECO:0008006" key="3">
    <source>
        <dbReference type="Google" id="ProtNLM"/>
    </source>
</evidence>
<evidence type="ECO:0000313" key="1">
    <source>
        <dbReference type="EMBL" id="GFO32845.1"/>
    </source>
</evidence>
<keyword evidence="2" id="KW-1185">Reference proteome</keyword>
<proteinExistence type="predicted"/>
<dbReference type="AlphaFoldDB" id="A0AAV4CJ01"/>
<sequence length="97" mass="11156">MNSLPCIDQSPEPGRGEVRYDRDRVSFYISGKKMIVWKSGCQNTYKEMSRITRVSGLQSDPFSLFELHISSPVPVDPPESQNLFLRQRVFCRVLCSI</sequence>
<dbReference type="EMBL" id="BLXT01006687">
    <property type="protein sequence ID" value="GFO32845.1"/>
    <property type="molecule type" value="Genomic_DNA"/>
</dbReference>
<comment type="caution">
    <text evidence="1">The sequence shown here is derived from an EMBL/GenBank/DDBJ whole genome shotgun (WGS) entry which is preliminary data.</text>
</comment>
<organism evidence="1 2">
    <name type="scientific">Plakobranchus ocellatus</name>
    <dbReference type="NCBI Taxonomy" id="259542"/>
    <lineage>
        <taxon>Eukaryota</taxon>
        <taxon>Metazoa</taxon>
        <taxon>Spiralia</taxon>
        <taxon>Lophotrochozoa</taxon>
        <taxon>Mollusca</taxon>
        <taxon>Gastropoda</taxon>
        <taxon>Heterobranchia</taxon>
        <taxon>Euthyneura</taxon>
        <taxon>Panpulmonata</taxon>
        <taxon>Sacoglossa</taxon>
        <taxon>Placobranchoidea</taxon>
        <taxon>Plakobranchidae</taxon>
        <taxon>Plakobranchus</taxon>
    </lineage>
</organism>
<protein>
    <recommendedName>
        <fullName evidence="3">FLYWCH-type domain-containing protein</fullName>
    </recommendedName>
</protein>